<keyword evidence="6" id="KW-1185">Reference proteome</keyword>
<evidence type="ECO:0000256" key="4">
    <source>
        <dbReference type="ARBA" id="ARBA00023157"/>
    </source>
</evidence>
<keyword evidence="3" id="KW-0496">Mitochondrion</keyword>
<evidence type="ECO:0000313" key="6">
    <source>
        <dbReference type="Proteomes" id="UP000565441"/>
    </source>
</evidence>
<name>A0A8H5HHX2_9AGAR</name>
<evidence type="ECO:0000256" key="1">
    <source>
        <dbReference type="ARBA" id="ARBA00003875"/>
    </source>
</evidence>
<dbReference type="InterPro" id="IPR051040">
    <property type="entry name" value="COX23"/>
</dbReference>
<reference evidence="5 6" key="1">
    <citation type="journal article" date="2020" name="ISME J.">
        <title>Uncovering the hidden diversity of litter-decomposition mechanisms in mushroom-forming fungi.</title>
        <authorList>
            <person name="Floudas D."/>
            <person name="Bentzer J."/>
            <person name="Ahren D."/>
            <person name="Johansson T."/>
            <person name="Persson P."/>
            <person name="Tunlid A."/>
        </authorList>
    </citation>
    <scope>NUCLEOTIDE SEQUENCE [LARGE SCALE GENOMIC DNA]</scope>
    <source>
        <strain evidence="5 6">CBS 661.87</strain>
    </source>
</reference>
<dbReference type="Gene3D" id="1.10.287.1130">
    <property type="entry name" value="CytochromE C oxidase copper chaperone"/>
    <property type="match status" value="1"/>
</dbReference>
<organism evidence="5 6">
    <name type="scientific">Tricholomella constricta</name>
    <dbReference type="NCBI Taxonomy" id="117010"/>
    <lineage>
        <taxon>Eukaryota</taxon>
        <taxon>Fungi</taxon>
        <taxon>Dikarya</taxon>
        <taxon>Basidiomycota</taxon>
        <taxon>Agaricomycotina</taxon>
        <taxon>Agaricomycetes</taxon>
        <taxon>Agaricomycetidae</taxon>
        <taxon>Agaricales</taxon>
        <taxon>Tricholomatineae</taxon>
        <taxon>Lyophyllaceae</taxon>
        <taxon>Tricholomella</taxon>
    </lineage>
</organism>
<dbReference type="OrthoDB" id="9971592at2759"/>
<comment type="subcellular location">
    <subcellularLocation>
        <location evidence="2">Mitochondrion intermembrane space</location>
    </subcellularLocation>
</comment>
<dbReference type="GO" id="GO:0033108">
    <property type="term" value="P:mitochondrial respiratory chain complex assembly"/>
    <property type="evidence" value="ECO:0007669"/>
    <property type="project" value="TreeGrafter"/>
</dbReference>
<dbReference type="PANTHER" id="PTHR46811">
    <property type="entry name" value="COILED-COIL-HELIX-COILED-COIL-HELIX DOMAIN-CONTAINING PROTEIN 7"/>
    <property type="match status" value="1"/>
</dbReference>
<dbReference type="SUPFAM" id="SSF47072">
    <property type="entry name" value="Cysteine alpha-hairpin motif"/>
    <property type="match status" value="1"/>
</dbReference>
<sequence>MGKKDEIQAPEENVKPLDYKEQFQGRHVSSQFIDPCAAAAKASMDCMNRHDYDRDFCLDYFQAYRDCKNTWVRLHPSPAVQQLFTSITWHQIHQRKEDRRAGRPTK</sequence>
<dbReference type="PANTHER" id="PTHR46811:SF1">
    <property type="entry name" value="COILED-COIL-HELIX-COILED-COIL-HELIX DOMAIN-CONTAINING PROTEIN 7"/>
    <property type="match status" value="1"/>
</dbReference>
<dbReference type="EMBL" id="JAACJP010000006">
    <property type="protein sequence ID" value="KAF5383524.1"/>
    <property type="molecule type" value="Genomic_DNA"/>
</dbReference>
<comment type="caution">
    <text evidence="5">The sequence shown here is derived from an EMBL/GenBank/DDBJ whole genome shotgun (WGS) entry which is preliminary data.</text>
</comment>
<dbReference type="Proteomes" id="UP000565441">
    <property type="component" value="Unassembled WGS sequence"/>
</dbReference>
<accession>A0A8H5HHX2</accession>
<dbReference type="PROSITE" id="PS51808">
    <property type="entry name" value="CHCH"/>
    <property type="match status" value="1"/>
</dbReference>
<keyword evidence="4" id="KW-1015">Disulfide bond</keyword>
<comment type="function">
    <text evidence="1">Required for the assembly of cytochrome c oxidase.</text>
</comment>
<gene>
    <name evidence="5" type="ORF">D9615_003593</name>
</gene>
<evidence type="ECO:0000313" key="5">
    <source>
        <dbReference type="EMBL" id="KAF5383524.1"/>
    </source>
</evidence>
<dbReference type="AlphaFoldDB" id="A0A8H5HHX2"/>
<evidence type="ECO:0000256" key="2">
    <source>
        <dbReference type="ARBA" id="ARBA00004569"/>
    </source>
</evidence>
<proteinExistence type="predicted"/>
<protein>
    <submittedName>
        <fullName evidence="5">Uncharacterized protein</fullName>
    </submittedName>
</protein>
<dbReference type="InterPro" id="IPR009069">
    <property type="entry name" value="Cys_alpha_HP_mot_SF"/>
</dbReference>
<dbReference type="GO" id="GO:0005758">
    <property type="term" value="C:mitochondrial intermembrane space"/>
    <property type="evidence" value="ECO:0007669"/>
    <property type="project" value="UniProtKB-SubCell"/>
</dbReference>
<evidence type="ECO:0000256" key="3">
    <source>
        <dbReference type="ARBA" id="ARBA00023128"/>
    </source>
</evidence>